<keyword evidence="6 9" id="KW-1133">Transmembrane helix</keyword>
<comment type="subunit">
    <text evidence="9">Part of a complex composed of FtsB, FtsL and FtsQ.</text>
</comment>
<dbReference type="Gene3D" id="3.10.20.310">
    <property type="entry name" value="membrane protein fhac"/>
    <property type="match status" value="1"/>
</dbReference>
<dbReference type="InterPro" id="IPR026579">
    <property type="entry name" value="FtsQ"/>
</dbReference>
<evidence type="ECO:0000256" key="3">
    <source>
        <dbReference type="ARBA" id="ARBA00022519"/>
    </source>
</evidence>
<dbReference type="Pfam" id="PF08478">
    <property type="entry name" value="POTRA_1"/>
    <property type="match status" value="1"/>
</dbReference>
<name>A0A2A5JVT2_PSEO7</name>
<dbReference type="EMBL" id="NKHF01000005">
    <property type="protein sequence ID" value="PCK33555.1"/>
    <property type="molecule type" value="Genomic_DNA"/>
</dbReference>
<dbReference type="Pfam" id="PF03799">
    <property type="entry name" value="FtsQ_DivIB_C"/>
    <property type="match status" value="1"/>
</dbReference>
<dbReference type="InterPro" id="IPR013685">
    <property type="entry name" value="POTRA_FtsQ_type"/>
</dbReference>
<dbReference type="OrthoDB" id="9790370at2"/>
<gene>
    <name evidence="9" type="primary">ftsQ</name>
    <name evidence="11" type="ORF">CEX98_01125</name>
</gene>
<keyword evidence="5 9" id="KW-0812">Transmembrane</keyword>
<dbReference type="PROSITE" id="PS51779">
    <property type="entry name" value="POTRA"/>
    <property type="match status" value="1"/>
</dbReference>
<evidence type="ECO:0000313" key="11">
    <source>
        <dbReference type="EMBL" id="PCK33555.1"/>
    </source>
</evidence>
<dbReference type="GO" id="GO:0032153">
    <property type="term" value="C:cell division site"/>
    <property type="evidence" value="ECO:0007669"/>
    <property type="project" value="UniProtKB-UniRule"/>
</dbReference>
<keyword evidence="12" id="KW-1185">Reference proteome</keyword>
<evidence type="ECO:0000256" key="8">
    <source>
        <dbReference type="ARBA" id="ARBA00023306"/>
    </source>
</evidence>
<dbReference type="GO" id="GO:0043093">
    <property type="term" value="P:FtsZ-dependent cytokinesis"/>
    <property type="evidence" value="ECO:0007669"/>
    <property type="project" value="UniProtKB-UniRule"/>
</dbReference>
<dbReference type="InterPro" id="IPR034746">
    <property type="entry name" value="POTRA"/>
</dbReference>
<evidence type="ECO:0000313" key="12">
    <source>
        <dbReference type="Proteomes" id="UP000228621"/>
    </source>
</evidence>
<dbReference type="InterPro" id="IPR045335">
    <property type="entry name" value="FtsQ_C_sf"/>
</dbReference>
<comment type="caution">
    <text evidence="11">The sequence shown here is derived from an EMBL/GenBank/DDBJ whole genome shotgun (WGS) entry which is preliminary data.</text>
</comment>
<keyword evidence="2 9" id="KW-1003">Cell membrane</keyword>
<evidence type="ECO:0000256" key="9">
    <source>
        <dbReference type="HAMAP-Rule" id="MF_00911"/>
    </source>
</evidence>
<keyword evidence="8 9" id="KW-0131">Cell cycle</keyword>
<evidence type="ECO:0000256" key="5">
    <source>
        <dbReference type="ARBA" id="ARBA00022692"/>
    </source>
</evidence>
<evidence type="ECO:0000256" key="6">
    <source>
        <dbReference type="ARBA" id="ARBA00022989"/>
    </source>
</evidence>
<evidence type="ECO:0000259" key="10">
    <source>
        <dbReference type="PROSITE" id="PS51779"/>
    </source>
</evidence>
<dbReference type="RefSeq" id="WP_099640307.1">
    <property type="nucleotide sequence ID" value="NZ_NKHF01000005.1"/>
</dbReference>
<proteinExistence type="inferred from homology"/>
<organism evidence="11 12">
    <name type="scientific">Pseudoalteromonas piscicida</name>
    <dbReference type="NCBI Taxonomy" id="43662"/>
    <lineage>
        <taxon>Bacteria</taxon>
        <taxon>Pseudomonadati</taxon>
        <taxon>Pseudomonadota</taxon>
        <taxon>Gammaproteobacteria</taxon>
        <taxon>Alteromonadales</taxon>
        <taxon>Pseudoalteromonadaceae</taxon>
        <taxon>Pseudoalteromonas</taxon>
    </lineage>
</organism>
<keyword evidence="3 9" id="KW-0997">Cell inner membrane</keyword>
<evidence type="ECO:0000256" key="7">
    <source>
        <dbReference type="ARBA" id="ARBA00023136"/>
    </source>
</evidence>
<dbReference type="InterPro" id="IPR005548">
    <property type="entry name" value="Cell_div_FtsQ/DivIB_C"/>
</dbReference>
<dbReference type="GO" id="GO:0005886">
    <property type="term" value="C:plasma membrane"/>
    <property type="evidence" value="ECO:0007669"/>
    <property type="project" value="UniProtKB-SubCell"/>
</dbReference>
<comment type="function">
    <text evidence="9">Essential cell division protein. May link together the upstream cell division proteins, which are predominantly cytoplasmic, with the downstream cell division proteins, which are predominantly periplasmic. May control correct divisome assembly.</text>
</comment>
<dbReference type="PANTHER" id="PTHR35851:SF1">
    <property type="entry name" value="CELL DIVISION PROTEIN FTSQ"/>
    <property type="match status" value="1"/>
</dbReference>
<keyword evidence="7 9" id="KW-0472">Membrane</keyword>
<keyword evidence="4 9" id="KW-0132">Cell division</keyword>
<evidence type="ECO:0000256" key="4">
    <source>
        <dbReference type="ARBA" id="ARBA00022618"/>
    </source>
</evidence>
<sequence length="261" mass="30016">MRTFLARVKAISSKVNWPLFWGLTFFFAVIFTLVRGTYWVSDWLVAHHDAQIKTLKVLGKPYFTSEDDIVAAIKTADLNSFFKLDVKAVHEAVKSLPWIATVSVRKQWPDTLQVYVVEHKPVAHWNSDLLLNNDGEVFQAISNKLPEGLPELYGPEGSAEEAWHTFKQFRALLAVNQFTLESLALSERFAWQLWLDNGIRLNLGREDKAKRVQRFIDVYPRMERPEGKVIDVIDLRYDTGLAVSWKEPAAQKEQQNNKSEA</sequence>
<feature type="domain" description="POTRA" evidence="10">
    <location>
        <begin position="50"/>
        <end position="119"/>
    </location>
</feature>
<comment type="similarity">
    <text evidence="9">Belongs to the FtsQ/DivIB family. FtsQ subfamily.</text>
</comment>
<dbReference type="HAMAP" id="MF_00911">
    <property type="entry name" value="FtsQ_subfam"/>
    <property type="match status" value="1"/>
</dbReference>
<dbReference type="PANTHER" id="PTHR35851">
    <property type="entry name" value="CELL DIVISION PROTEIN FTSQ"/>
    <property type="match status" value="1"/>
</dbReference>
<protein>
    <recommendedName>
        <fullName evidence="9">Cell division protein FtsQ</fullName>
    </recommendedName>
</protein>
<dbReference type="Gene3D" id="3.40.50.11690">
    <property type="entry name" value="Cell division protein FtsQ/DivIB"/>
    <property type="match status" value="1"/>
</dbReference>
<dbReference type="GO" id="GO:0090529">
    <property type="term" value="P:cell septum assembly"/>
    <property type="evidence" value="ECO:0007669"/>
    <property type="project" value="InterPro"/>
</dbReference>
<dbReference type="Proteomes" id="UP000228621">
    <property type="component" value="Unassembled WGS sequence"/>
</dbReference>
<reference evidence="12" key="1">
    <citation type="journal article" date="2019" name="Genome Announc.">
        <title>Draft Genome Sequence of Pseudoalteromonas piscicida Strain 36Y ROTHPW, an Hypersaline Seawater Isolate from the South Coast of Sonora, Mexico.</title>
        <authorList>
            <person name="Sanchez-Diaz R."/>
            <person name="Molina-Garza Z.J."/>
            <person name="Cruz-Suarez L.E."/>
            <person name="Selvin J."/>
            <person name="Kiran G.S."/>
            <person name="Ibarra-Gamez J.C."/>
            <person name="Gomez-Gil B."/>
            <person name="Galaviz-Silva L."/>
        </authorList>
    </citation>
    <scope>NUCLEOTIDE SEQUENCE [LARGE SCALE GENOMIC DNA]</scope>
    <source>
        <strain evidence="12">36Y_RITHPW</strain>
    </source>
</reference>
<evidence type="ECO:0000256" key="2">
    <source>
        <dbReference type="ARBA" id="ARBA00022475"/>
    </source>
</evidence>
<evidence type="ECO:0000256" key="1">
    <source>
        <dbReference type="ARBA" id="ARBA00004370"/>
    </source>
</evidence>
<dbReference type="AlphaFoldDB" id="A0A2A5JVT2"/>
<accession>A0A2A5JVT2</accession>
<comment type="subcellular location">
    <subcellularLocation>
        <location evidence="9">Cell inner membrane</location>
        <topology evidence="9">Single-pass type II membrane protein</topology>
    </subcellularLocation>
    <subcellularLocation>
        <location evidence="1">Membrane</location>
    </subcellularLocation>
    <text evidence="9">Localizes to the division septum.</text>
</comment>